<dbReference type="AlphaFoldDB" id="A0A9W9K8S3"/>
<protein>
    <submittedName>
        <fullName evidence="1">Uncharacterized protein</fullName>
    </submittedName>
</protein>
<evidence type="ECO:0000313" key="1">
    <source>
        <dbReference type="EMBL" id="KAJ5096721.1"/>
    </source>
</evidence>
<dbReference type="EMBL" id="JAPQKH010000005">
    <property type="protein sequence ID" value="KAJ5096721.1"/>
    <property type="molecule type" value="Genomic_DNA"/>
</dbReference>
<sequence length="222" mass="24945">MWTPSDQHAICFELYGSPTGDTAPVQRNLEFIRRIQYKGRFNAKMENIEVALGYLVGERAETPFGCCLRNLGPFAYCVRVPNCPEMTACVGCHFEEGDERCEFHIASDDSSGSTRLTAINIMETSACNMLIVLHYADSVYKQLGSDLSAVFKDLNTLLGGSYDSDFDAMNRRYDTANKSCSLAQRNSMEIMGLFKELEVAMQYHIALSKRDPEKRADQQASR</sequence>
<accession>A0A9W9K8S3</accession>
<dbReference type="Pfam" id="PF12511">
    <property type="entry name" value="DUF3716"/>
    <property type="match status" value="1"/>
</dbReference>
<organism evidence="1 2">
    <name type="scientific">Penicillium angulare</name>
    <dbReference type="NCBI Taxonomy" id="116970"/>
    <lineage>
        <taxon>Eukaryota</taxon>
        <taxon>Fungi</taxon>
        <taxon>Dikarya</taxon>
        <taxon>Ascomycota</taxon>
        <taxon>Pezizomycotina</taxon>
        <taxon>Eurotiomycetes</taxon>
        <taxon>Eurotiomycetidae</taxon>
        <taxon>Eurotiales</taxon>
        <taxon>Aspergillaceae</taxon>
        <taxon>Penicillium</taxon>
    </lineage>
</organism>
<name>A0A9W9K8S3_9EURO</name>
<dbReference type="OrthoDB" id="4365346at2759"/>
<reference evidence="1" key="2">
    <citation type="journal article" date="2023" name="IMA Fungus">
        <title>Comparative genomic study of the Penicillium genus elucidates a diverse pangenome and 15 lateral gene transfer events.</title>
        <authorList>
            <person name="Petersen C."/>
            <person name="Sorensen T."/>
            <person name="Nielsen M.R."/>
            <person name="Sondergaard T.E."/>
            <person name="Sorensen J.L."/>
            <person name="Fitzpatrick D.A."/>
            <person name="Frisvad J.C."/>
            <person name="Nielsen K.L."/>
        </authorList>
    </citation>
    <scope>NUCLEOTIDE SEQUENCE</scope>
    <source>
        <strain evidence="1">IBT 30069</strain>
    </source>
</reference>
<evidence type="ECO:0000313" key="2">
    <source>
        <dbReference type="Proteomes" id="UP001149165"/>
    </source>
</evidence>
<gene>
    <name evidence="1" type="ORF">N7456_007442</name>
</gene>
<comment type="caution">
    <text evidence="1">The sequence shown here is derived from an EMBL/GenBank/DDBJ whole genome shotgun (WGS) entry which is preliminary data.</text>
</comment>
<dbReference type="Proteomes" id="UP001149165">
    <property type="component" value="Unassembled WGS sequence"/>
</dbReference>
<keyword evidence="2" id="KW-1185">Reference proteome</keyword>
<proteinExistence type="predicted"/>
<dbReference type="InterPro" id="IPR022190">
    <property type="entry name" value="DUF3716"/>
</dbReference>
<reference evidence="1" key="1">
    <citation type="submission" date="2022-11" db="EMBL/GenBank/DDBJ databases">
        <authorList>
            <person name="Petersen C."/>
        </authorList>
    </citation>
    <scope>NUCLEOTIDE SEQUENCE</scope>
    <source>
        <strain evidence="1">IBT 30069</strain>
    </source>
</reference>